<proteinExistence type="predicted"/>
<accession>A0A8X6HFU1</accession>
<reference evidence="1" key="1">
    <citation type="submission" date="2020-07" db="EMBL/GenBank/DDBJ databases">
        <title>Multicomponent nature underlies the extraordinary mechanical properties of spider dragline silk.</title>
        <authorList>
            <person name="Kono N."/>
            <person name="Nakamura H."/>
            <person name="Mori M."/>
            <person name="Yoshida Y."/>
            <person name="Ohtoshi R."/>
            <person name="Malay A.D."/>
            <person name="Moran D.A.P."/>
            <person name="Tomita M."/>
            <person name="Numata K."/>
            <person name="Arakawa K."/>
        </authorList>
    </citation>
    <scope>NUCLEOTIDE SEQUENCE</scope>
</reference>
<evidence type="ECO:0000313" key="2">
    <source>
        <dbReference type="Proteomes" id="UP000887116"/>
    </source>
</evidence>
<dbReference type="AlphaFoldDB" id="A0A8X6HFU1"/>
<dbReference type="SUPFAM" id="SSF53098">
    <property type="entry name" value="Ribonuclease H-like"/>
    <property type="match status" value="1"/>
</dbReference>
<sequence length="140" mass="15797">MLQNAERAEGIMIFSHSTASLPAIQKGDSVLVLNIHIALHKILRFNKKCIIKCIPADVGINENETADALAKEARKVNNDKLPFVVTLNDINSVTRSTFTDKTLKFKYQTSELLITNVTLANTFTRLRARHLRAIKYTKME</sequence>
<name>A0A8X6HFU1_TRICU</name>
<dbReference type="InterPro" id="IPR012337">
    <property type="entry name" value="RNaseH-like_sf"/>
</dbReference>
<organism evidence="1 2">
    <name type="scientific">Trichonephila clavata</name>
    <name type="common">Joro spider</name>
    <name type="synonym">Nephila clavata</name>
    <dbReference type="NCBI Taxonomy" id="2740835"/>
    <lineage>
        <taxon>Eukaryota</taxon>
        <taxon>Metazoa</taxon>
        <taxon>Ecdysozoa</taxon>
        <taxon>Arthropoda</taxon>
        <taxon>Chelicerata</taxon>
        <taxon>Arachnida</taxon>
        <taxon>Araneae</taxon>
        <taxon>Araneomorphae</taxon>
        <taxon>Entelegynae</taxon>
        <taxon>Araneoidea</taxon>
        <taxon>Nephilidae</taxon>
        <taxon>Trichonephila</taxon>
    </lineage>
</organism>
<protein>
    <submittedName>
        <fullName evidence="1">Uncharacterized protein</fullName>
    </submittedName>
</protein>
<dbReference type="OrthoDB" id="6437576at2759"/>
<dbReference type="Proteomes" id="UP000887116">
    <property type="component" value="Unassembled WGS sequence"/>
</dbReference>
<keyword evidence="2" id="KW-1185">Reference proteome</keyword>
<dbReference type="EMBL" id="BMAO01018356">
    <property type="protein sequence ID" value="GFR22829.1"/>
    <property type="molecule type" value="Genomic_DNA"/>
</dbReference>
<gene>
    <name evidence="1" type="ORF">TNCT_492021</name>
</gene>
<comment type="caution">
    <text evidence="1">The sequence shown here is derived from an EMBL/GenBank/DDBJ whole genome shotgun (WGS) entry which is preliminary data.</text>
</comment>
<evidence type="ECO:0000313" key="1">
    <source>
        <dbReference type="EMBL" id="GFR22829.1"/>
    </source>
</evidence>